<dbReference type="GO" id="GO:0016491">
    <property type="term" value="F:oxidoreductase activity"/>
    <property type="evidence" value="ECO:0007669"/>
    <property type="project" value="UniProtKB-KW"/>
</dbReference>
<dbReference type="Gene3D" id="3.90.700.10">
    <property type="entry name" value="Succinate dehydrogenase/fumarate reductase flavoprotein, catalytic domain"/>
    <property type="match status" value="1"/>
</dbReference>
<dbReference type="GO" id="GO:0008202">
    <property type="term" value="P:steroid metabolic process"/>
    <property type="evidence" value="ECO:0007669"/>
    <property type="project" value="UniProtKB-ARBA"/>
</dbReference>
<dbReference type="PANTHER" id="PTHR43400:SF10">
    <property type="entry name" value="3-OXOSTEROID 1-DEHYDROGENASE"/>
    <property type="match status" value="1"/>
</dbReference>
<dbReference type="AlphaFoldDB" id="A0A6A6DJ33"/>
<feature type="domain" description="FAD-dependent oxidoreductase 2 FAD-binding" evidence="5">
    <location>
        <begin position="19"/>
        <end position="167"/>
    </location>
</feature>
<sequence length="224" mass="24683">MKISASTSLMDCQFERALPNLMIVDKESEGFTNEAQNYNSVGHNILKRQNIVEVVPAYLIMDKRHRMRYPLGLMPGRAQQVALDAGLVIRADALQQLAEKLGISAKGLKKSVDRFKSFRATGVDSDFGTKRGILTDQFGRVWREEGEVMEGFYATGNCSASVMGRTYAEVVFDSVTVRKLITARGEEIGKATRGIEARIALQHHVSFSVPVNPLSPAVTTPPIP</sequence>
<keyword evidence="3" id="KW-0274">FAD</keyword>
<reference evidence="6" key="1">
    <citation type="journal article" date="2020" name="Stud. Mycol.">
        <title>101 Dothideomycetes genomes: a test case for predicting lifestyles and emergence of pathogens.</title>
        <authorList>
            <person name="Haridas S."/>
            <person name="Albert R."/>
            <person name="Binder M."/>
            <person name="Bloem J."/>
            <person name="Labutti K."/>
            <person name="Salamov A."/>
            <person name="Andreopoulos B."/>
            <person name="Baker S."/>
            <person name="Barry K."/>
            <person name="Bills G."/>
            <person name="Bluhm B."/>
            <person name="Cannon C."/>
            <person name="Castanera R."/>
            <person name="Culley D."/>
            <person name="Daum C."/>
            <person name="Ezra D."/>
            <person name="Gonzalez J."/>
            <person name="Henrissat B."/>
            <person name="Kuo A."/>
            <person name="Liang C."/>
            <person name="Lipzen A."/>
            <person name="Lutzoni F."/>
            <person name="Magnuson J."/>
            <person name="Mondo S."/>
            <person name="Nolan M."/>
            <person name="Ohm R."/>
            <person name="Pangilinan J."/>
            <person name="Park H.-J."/>
            <person name="Ramirez L."/>
            <person name="Alfaro M."/>
            <person name="Sun H."/>
            <person name="Tritt A."/>
            <person name="Yoshinaga Y."/>
            <person name="Zwiers L.-H."/>
            <person name="Turgeon B."/>
            <person name="Goodwin S."/>
            <person name="Spatafora J."/>
            <person name="Crous P."/>
            <person name="Grigoriev I."/>
        </authorList>
    </citation>
    <scope>NUCLEOTIDE SEQUENCE</scope>
    <source>
        <strain evidence="6">CBS 207.26</strain>
    </source>
</reference>
<keyword evidence="2" id="KW-0285">Flavoprotein</keyword>
<dbReference type="InterPro" id="IPR050315">
    <property type="entry name" value="FAD-oxidoreductase_2"/>
</dbReference>
<dbReference type="Proteomes" id="UP000800200">
    <property type="component" value="Unassembled WGS sequence"/>
</dbReference>
<dbReference type="InterPro" id="IPR003953">
    <property type="entry name" value="FAD-dep_OxRdtase_2_FAD-bd"/>
</dbReference>
<protein>
    <recommendedName>
        <fullName evidence="5">FAD-dependent oxidoreductase 2 FAD-binding domain-containing protein</fullName>
    </recommendedName>
</protein>
<dbReference type="OrthoDB" id="7777654at2759"/>
<name>A0A6A6DJ33_9PEZI</name>
<evidence type="ECO:0000259" key="5">
    <source>
        <dbReference type="Pfam" id="PF00890"/>
    </source>
</evidence>
<gene>
    <name evidence="6" type="ORF">K469DRAFT_753896</name>
</gene>
<evidence type="ECO:0000313" key="6">
    <source>
        <dbReference type="EMBL" id="KAF2179517.1"/>
    </source>
</evidence>
<evidence type="ECO:0000256" key="1">
    <source>
        <dbReference type="ARBA" id="ARBA00001974"/>
    </source>
</evidence>
<dbReference type="PANTHER" id="PTHR43400">
    <property type="entry name" value="FUMARATE REDUCTASE"/>
    <property type="match status" value="1"/>
</dbReference>
<keyword evidence="4" id="KW-0560">Oxidoreductase</keyword>
<dbReference type="EMBL" id="ML994666">
    <property type="protein sequence ID" value="KAF2179517.1"/>
    <property type="molecule type" value="Genomic_DNA"/>
</dbReference>
<organism evidence="6 7">
    <name type="scientific">Zopfia rhizophila CBS 207.26</name>
    <dbReference type="NCBI Taxonomy" id="1314779"/>
    <lineage>
        <taxon>Eukaryota</taxon>
        <taxon>Fungi</taxon>
        <taxon>Dikarya</taxon>
        <taxon>Ascomycota</taxon>
        <taxon>Pezizomycotina</taxon>
        <taxon>Dothideomycetes</taxon>
        <taxon>Dothideomycetes incertae sedis</taxon>
        <taxon>Zopfiaceae</taxon>
        <taxon>Zopfia</taxon>
    </lineage>
</organism>
<keyword evidence="7" id="KW-1185">Reference proteome</keyword>
<evidence type="ECO:0000256" key="2">
    <source>
        <dbReference type="ARBA" id="ARBA00022630"/>
    </source>
</evidence>
<dbReference type="InterPro" id="IPR027477">
    <property type="entry name" value="Succ_DH/fumarate_Rdtase_cat_sf"/>
</dbReference>
<comment type="cofactor">
    <cofactor evidence="1">
        <name>FAD</name>
        <dbReference type="ChEBI" id="CHEBI:57692"/>
    </cofactor>
</comment>
<evidence type="ECO:0000256" key="3">
    <source>
        <dbReference type="ARBA" id="ARBA00022827"/>
    </source>
</evidence>
<evidence type="ECO:0000256" key="4">
    <source>
        <dbReference type="ARBA" id="ARBA00023002"/>
    </source>
</evidence>
<evidence type="ECO:0000313" key="7">
    <source>
        <dbReference type="Proteomes" id="UP000800200"/>
    </source>
</evidence>
<dbReference type="SUPFAM" id="SSF56425">
    <property type="entry name" value="Succinate dehydrogenase/fumarate reductase flavoprotein, catalytic domain"/>
    <property type="match status" value="1"/>
</dbReference>
<dbReference type="Pfam" id="PF00890">
    <property type="entry name" value="FAD_binding_2"/>
    <property type="match status" value="1"/>
</dbReference>
<proteinExistence type="predicted"/>
<accession>A0A6A6DJ33</accession>